<comment type="caution">
    <text evidence="1">The sequence shown here is derived from an EMBL/GenBank/DDBJ whole genome shotgun (WGS) entry which is preliminary data.</text>
</comment>
<dbReference type="SUPFAM" id="SSF53474">
    <property type="entry name" value="alpha/beta-Hydrolases"/>
    <property type="match status" value="1"/>
</dbReference>
<dbReference type="PROSITE" id="PS51257">
    <property type="entry name" value="PROKAR_LIPOPROTEIN"/>
    <property type="match status" value="1"/>
</dbReference>
<protein>
    <submittedName>
        <fullName evidence="1">Esterase family protein</fullName>
    </submittedName>
</protein>
<dbReference type="InterPro" id="IPR029058">
    <property type="entry name" value="AB_hydrolase_fold"/>
</dbReference>
<proteinExistence type="predicted"/>
<dbReference type="PANTHER" id="PTHR48098">
    <property type="entry name" value="ENTEROCHELIN ESTERASE-RELATED"/>
    <property type="match status" value="1"/>
</dbReference>
<dbReference type="Proteomes" id="UP000050949">
    <property type="component" value="Unassembled WGS sequence"/>
</dbReference>
<dbReference type="eggNOG" id="COG0627">
    <property type="taxonomic scope" value="Bacteria"/>
</dbReference>
<sequence>MEAKIMKKHVQGIWAALLGLALLLVVVSGCSTTKPQAASVVSPTSKVATTTVYSKALGIDWNYDVYLPAGYNPTAKKRYPVVYMMHGLYGNHRNLLERFNSQQMLDGIIHRTHQGAIVVFIDGFNSFYINAKDGMKMEDAIMNDLIPTINKTYKVSTKRSDHALGGISMGGYGAARLALKYPNYFSKAILVSPAVWYNLPADNVFRKTLHAFTDGKTNWSDKVYNSVFPTEYLDSESADVQFYVESTSSDTTVPIKDVQRFVKAVKANHNPVKFVQDSGDNHNWTYWTKAMPKGYQWVIDQFKAGK</sequence>
<name>A0A0R1XE81_9LACO</name>
<dbReference type="PANTHER" id="PTHR48098:SF1">
    <property type="entry name" value="DIACYLGLYCEROL ACYLTRANSFERASE_MYCOLYLTRANSFERASE AG85A"/>
    <property type="match status" value="1"/>
</dbReference>
<dbReference type="PATRIC" id="fig|1122147.4.peg.2955"/>
<evidence type="ECO:0000313" key="1">
    <source>
        <dbReference type="EMBL" id="KRM26788.1"/>
    </source>
</evidence>
<dbReference type="InterPro" id="IPR050583">
    <property type="entry name" value="Mycobacterial_A85_antigen"/>
</dbReference>
<dbReference type="AlphaFoldDB" id="A0A0R1XE81"/>
<evidence type="ECO:0000313" key="2">
    <source>
        <dbReference type="Proteomes" id="UP000050949"/>
    </source>
</evidence>
<organism evidence="1 2">
    <name type="scientific">Schleiferilactobacillus harbinensis DSM 16991</name>
    <dbReference type="NCBI Taxonomy" id="1122147"/>
    <lineage>
        <taxon>Bacteria</taxon>
        <taxon>Bacillati</taxon>
        <taxon>Bacillota</taxon>
        <taxon>Bacilli</taxon>
        <taxon>Lactobacillales</taxon>
        <taxon>Lactobacillaceae</taxon>
        <taxon>Schleiferilactobacillus</taxon>
    </lineage>
</organism>
<accession>A0A0R1XE81</accession>
<dbReference type="EMBL" id="AZFW01000063">
    <property type="protein sequence ID" value="KRM26788.1"/>
    <property type="molecule type" value="Genomic_DNA"/>
</dbReference>
<reference evidence="1 2" key="1">
    <citation type="journal article" date="2015" name="Genome Announc.">
        <title>Expanding the biotechnology potential of lactobacilli through comparative genomics of 213 strains and associated genera.</title>
        <authorList>
            <person name="Sun Z."/>
            <person name="Harris H.M."/>
            <person name="McCann A."/>
            <person name="Guo C."/>
            <person name="Argimon S."/>
            <person name="Zhang W."/>
            <person name="Yang X."/>
            <person name="Jeffery I.B."/>
            <person name="Cooney J.C."/>
            <person name="Kagawa T.F."/>
            <person name="Liu W."/>
            <person name="Song Y."/>
            <person name="Salvetti E."/>
            <person name="Wrobel A."/>
            <person name="Rasinkangas P."/>
            <person name="Parkhill J."/>
            <person name="Rea M.C."/>
            <person name="O'Sullivan O."/>
            <person name="Ritari J."/>
            <person name="Douillard F.P."/>
            <person name="Paul Ross R."/>
            <person name="Yang R."/>
            <person name="Briner A.E."/>
            <person name="Felis G.E."/>
            <person name="de Vos W.M."/>
            <person name="Barrangou R."/>
            <person name="Klaenhammer T.R."/>
            <person name="Caufield P.W."/>
            <person name="Cui Y."/>
            <person name="Zhang H."/>
            <person name="O'Toole P.W."/>
        </authorList>
    </citation>
    <scope>NUCLEOTIDE SEQUENCE [LARGE SCALE GENOMIC DNA]</scope>
    <source>
        <strain evidence="1 2">DSM 16991</strain>
    </source>
</reference>
<dbReference type="InterPro" id="IPR000801">
    <property type="entry name" value="Esterase-like"/>
</dbReference>
<gene>
    <name evidence="1" type="ORF">FC91_GL002869</name>
</gene>
<dbReference type="Pfam" id="PF00756">
    <property type="entry name" value="Esterase"/>
    <property type="match status" value="1"/>
</dbReference>
<dbReference type="Gene3D" id="3.40.50.1820">
    <property type="entry name" value="alpha/beta hydrolase"/>
    <property type="match status" value="1"/>
</dbReference>